<dbReference type="OrthoDB" id="8451694at2"/>
<dbReference type="Proteomes" id="UP000553980">
    <property type="component" value="Unassembled WGS sequence"/>
</dbReference>
<keyword evidence="4" id="KW-1185">Reference proteome</keyword>
<dbReference type="RefSeq" id="WP_140019424.1">
    <property type="nucleotide sequence ID" value="NZ_JACIEX010000002.1"/>
</dbReference>
<proteinExistence type="predicted"/>
<reference evidence="2" key="2">
    <citation type="submission" date="2019-06" db="EMBL/GenBank/DDBJ databases">
        <authorList>
            <person name="Hu M."/>
        </authorList>
    </citation>
    <scope>NUCLEOTIDE SEQUENCE</scope>
    <source>
        <strain evidence="2">08RB2639</strain>
    </source>
</reference>
<comment type="caution">
    <text evidence="2">The sequence shown here is derived from an EMBL/GenBank/DDBJ whole genome shotgun (WGS) entry which is preliminary data.</text>
</comment>
<evidence type="ECO:0000313" key="4">
    <source>
        <dbReference type="Proteomes" id="UP000553980"/>
    </source>
</evidence>
<sequence>MAEIRAIFGPYKTEEQTSRITWFFSGVRADGEFTAWSLRFQFDTRRYTCRVIKNKQAAKYAASISHKDLFSLPEAARSEVSSGRVTDMLKAKLSPEQIARATALAIQYRRG</sequence>
<evidence type="ECO:0000313" key="3">
    <source>
        <dbReference type="Proteomes" id="UP000313390"/>
    </source>
</evidence>
<reference evidence="1 4" key="3">
    <citation type="submission" date="2020-08" db="EMBL/GenBank/DDBJ databases">
        <title>Genomic Encyclopedia of Type Strains, Phase IV (KMG-IV): sequencing the most valuable type-strain genomes for metagenomic binning, comparative biology and taxonomic classification.</title>
        <authorList>
            <person name="Goeker M."/>
        </authorList>
    </citation>
    <scope>NUCLEOTIDE SEQUENCE [LARGE SCALE GENOMIC DNA]</scope>
    <source>
        <strain evidence="1 4">DSM 23868</strain>
    </source>
</reference>
<organism evidence="2 3">
    <name type="scientific">Brucella pecoris</name>
    <dbReference type="NCBI Taxonomy" id="867683"/>
    <lineage>
        <taxon>Bacteria</taxon>
        <taxon>Pseudomonadati</taxon>
        <taxon>Pseudomonadota</taxon>
        <taxon>Alphaproteobacteria</taxon>
        <taxon>Hyphomicrobiales</taxon>
        <taxon>Brucellaceae</taxon>
        <taxon>Brucella/Ochrobactrum group</taxon>
        <taxon>Brucella</taxon>
    </lineage>
</organism>
<accession>A0A5C5CU63</accession>
<protein>
    <submittedName>
        <fullName evidence="2">Uncharacterized protein</fullName>
    </submittedName>
</protein>
<dbReference type="EMBL" id="JACIEX010000002">
    <property type="protein sequence ID" value="MBB4092430.1"/>
    <property type="molecule type" value="Genomic_DNA"/>
</dbReference>
<dbReference type="EMBL" id="VEWK01000002">
    <property type="protein sequence ID" value="TNV14276.1"/>
    <property type="molecule type" value="Genomic_DNA"/>
</dbReference>
<evidence type="ECO:0000313" key="2">
    <source>
        <dbReference type="EMBL" id="TNV14276.1"/>
    </source>
</evidence>
<reference evidence="2 3" key="1">
    <citation type="journal article" date="2011" name="Int. J. Syst. Evol. Microbiol.">
        <title>Ochrobactrum pecoris sp. nov., isolated from farm animals.</title>
        <authorList>
            <person name="Kampfer P."/>
            <person name="Huber B."/>
            <person name="Busse H.J."/>
            <person name="Scholz H.C."/>
            <person name="Tomaso H."/>
            <person name="Hotzel H."/>
            <person name="Melzer F."/>
        </authorList>
    </citation>
    <scope>NUCLEOTIDE SEQUENCE [LARGE SCALE GENOMIC DNA]</scope>
    <source>
        <strain evidence="2 3">08RB2639</strain>
    </source>
</reference>
<evidence type="ECO:0000313" key="1">
    <source>
        <dbReference type="EMBL" id="MBB4092430.1"/>
    </source>
</evidence>
<name>A0A5C5CU63_9HYPH</name>
<dbReference type="AlphaFoldDB" id="A0A5C5CU63"/>
<gene>
    <name evidence="2" type="ORF">FIB18_03285</name>
    <name evidence="1" type="ORF">GGQ79_000915</name>
</gene>
<dbReference type="Proteomes" id="UP000313390">
    <property type="component" value="Unassembled WGS sequence"/>
</dbReference>